<feature type="transmembrane region" description="Helical" evidence="1">
    <location>
        <begin position="90"/>
        <end position="110"/>
    </location>
</feature>
<evidence type="ECO:0000256" key="1">
    <source>
        <dbReference type="SAM" id="Phobius"/>
    </source>
</evidence>
<feature type="transmembrane region" description="Helical" evidence="1">
    <location>
        <begin position="44"/>
        <end position="65"/>
    </location>
</feature>
<accession>X1W1A6</accession>
<organism evidence="2">
    <name type="scientific">marine sediment metagenome</name>
    <dbReference type="NCBI Taxonomy" id="412755"/>
    <lineage>
        <taxon>unclassified sequences</taxon>
        <taxon>metagenomes</taxon>
        <taxon>ecological metagenomes</taxon>
    </lineage>
</organism>
<dbReference type="EMBL" id="BARW01039618">
    <property type="protein sequence ID" value="GAJ21620.1"/>
    <property type="molecule type" value="Genomic_DNA"/>
</dbReference>
<keyword evidence="1" id="KW-0472">Membrane</keyword>
<feature type="transmembrane region" description="Helical" evidence="1">
    <location>
        <begin position="12"/>
        <end position="32"/>
    </location>
</feature>
<protein>
    <submittedName>
        <fullName evidence="2">Uncharacterized protein</fullName>
    </submittedName>
</protein>
<keyword evidence="1" id="KW-0812">Transmembrane</keyword>
<proteinExistence type="predicted"/>
<reference evidence="2" key="1">
    <citation type="journal article" date="2014" name="Front. Microbiol.">
        <title>High frequency of phylogenetically diverse reductive dehalogenase-homologous genes in deep subseafloor sedimentary metagenomes.</title>
        <authorList>
            <person name="Kawai M."/>
            <person name="Futagami T."/>
            <person name="Toyoda A."/>
            <person name="Takaki Y."/>
            <person name="Nishi S."/>
            <person name="Hori S."/>
            <person name="Arai W."/>
            <person name="Tsubouchi T."/>
            <person name="Morono Y."/>
            <person name="Uchiyama I."/>
            <person name="Ito T."/>
            <person name="Fujiyama A."/>
            <person name="Inagaki F."/>
            <person name="Takami H."/>
        </authorList>
    </citation>
    <scope>NUCLEOTIDE SEQUENCE</scope>
    <source>
        <strain evidence="2">Expedition CK06-06</strain>
    </source>
</reference>
<dbReference type="AlphaFoldDB" id="X1W1A6"/>
<name>X1W1A6_9ZZZZ</name>
<sequence length="138" mass="15646">FIVLIEANDAYMLFSQFLGSVIIGLGIYFSLLVVNISSNLTSNVIKIIPTFIFVGIIIFVNHSLFIPKSNEKLLSDVGGKNARDPNKKSISLFHFIILGVLFVFSTMWIFNPMALSAYDLHQNCQYILDQSLEIYKYQ</sequence>
<keyword evidence="1" id="KW-1133">Transmembrane helix</keyword>
<gene>
    <name evidence="2" type="ORF">S12H4_60264</name>
</gene>
<feature type="non-terminal residue" evidence="2">
    <location>
        <position position="1"/>
    </location>
</feature>
<evidence type="ECO:0000313" key="2">
    <source>
        <dbReference type="EMBL" id="GAJ21620.1"/>
    </source>
</evidence>
<comment type="caution">
    <text evidence="2">The sequence shown here is derived from an EMBL/GenBank/DDBJ whole genome shotgun (WGS) entry which is preliminary data.</text>
</comment>